<dbReference type="RefSeq" id="WP_189061115.1">
    <property type="nucleotide sequence ID" value="NZ_BMMK01000035.1"/>
</dbReference>
<reference evidence="3" key="1">
    <citation type="journal article" date="2014" name="Int. J. Syst. Evol. Microbiol.">
        <title>Complete genome sequence of Corynebacterium casei LMG S-19264T (=DSM 44701T), isolated from a smear-ripened cheese.</title>
        <authorList>
            <consortium name="US DOE Joint Genome Institute (JGI-PGF)"/>
            <person name="Walter F."/>
            <person name="Albersmeier A."/>
            <person name="Kalinowski J."/>
            <person name="Ruckert C."/>
        </authorList>
    </citation>
    <scope>NUCLEOTIDE SEQUENCE</scope>
    <source>
        <strain evidence="3">CGMCC 4.5737</strain>
    </source>
</reference>
<feature type="region of interest" description="Disordered" evidence="1">
    <location>
        <begin position="243"/>
        <end position="267"/>
    </location>
</feature>
<name>A0A8J3CJD1_9PSEU</name>
<dbReference type="AlphaFoldDB" id="A0A8J3CJD1"/>
<dbReference type="Pfam" id="PF16466">
    <property type="entry name" value="DUF5047"/>
    <property type="match status" value="1"/>
</dbReference>
<gene>
    <name evidence="3" type="ORF">GCM10012275_52680</name>
</gene>
<keyword evidence="4" id="KW-1185">Reference proteome</keyword>
<organism evidence="3 4">
    <name type="scientific">Longimycelium tulufanense</name>
    <dbReference type="NCBI Taxonomy" id="907463"/>
    <lineage>
        <taxon>Bacteria</taxon>
        <taxon>Bacillati</taxon>
        <taxon>Actinomycetota</taxon>
        <taxon>Actinomycetes</taxon>
        <taxon>Pseudonocardiales</taxon>
        <taxon>Pseudonocardiaceae</taxon>
        <taxon>Longimycelium</taxon>
    </lineage>
</organism>
<feature type="domain" description="DUF5047" evidence="2">
    <location>
        <begin position="38"/>
        <end position="160"/>
    </location>
</feature>
<sequence>MWPLPTRAQQVLVQSHAVTARATAYGPYGTMELPVAGGQVTADARSQVRRTAILETDPRLWPRDPRGVLAPYGTEIQVDYGIVLLGGTVEWVPLIRGRLAESSRQRPVPRSGTLSLELEDRSATVAEDRLTAPTQTLSGALVTDEIRRLIQDSLGASVAVVDQTGSTRVASVMEIERERWADGVEKLADAIGAEVFFDPQGVGVIRPQPTLNDPVVWVISTGETGILVSSTETMTREGVYNGVTASGQRSDGTPPVSATVWDDDPGSPTYYQGPFGRKVRFYSSPQLTTTAHCQTTAAALLARVRGGNAQVTLSEITNPALEPGDVILLRDLQAATVQAHILDRVVTPLSPREAQTLENRSLDLPPEQ</sequence>
<comment type="caution">
    <text evidence="3">The sequence shown here is derived from an EMBL/GenBank/DDBJ whole genome shotgun (WGS) entry which is preliminary data.</text>
</comment>
<proteinExistence type="predicted"/>
<protein>
    <recommendedName>
        <fullName evidence="2">DUF5047 domain-containing protein</fullName>
    </recommendedName>
</protein>
<evidence type="ECO:0000313" key="3">
    <source>
        <dbReference type="EMBL" id="GGM75470.1"/>
    </source>
</evidence>
<accession>A0A8J3CJD1</accession>
<dbReference type="InterPro" id="IPR032490">
    <property type="entry name" value="DUF5047"/>
</dbReference>
<evidence type="ECO:0000256" key="1">
    <source>
        <dbReference type="SAM" id="MobiDB-lite"/>
    </source>
</evidence>
<reference evidence="3" key="2">
    <citation type="submission" date="2020-09" db="EMBL/GenBank/DDBJ databases">
        <authorList>
            <person name="Sun Q."/>
            <person name="Zhou Y."/>
        </authorList>
    </citation>
    <scope>NUCLEOTIDE SEQUENCE</scope>
    <source>
        <strain evidence="3">CGMCC 4.5737</strain>
    </source>
</reference>
<evidence type="ECO:0000313" key="4">
    <source>
        <dbReference type="Proteomes" id="UP000637578"/>
    </source>
</evidence>
<evidence type="ECO:0000259" key="2">
    <source>
        <dbReference type="Pfam" id="PF16466"/>
    </source>
</evidence>
<dbReference type="Proteomes" id="UP000637578">
    <property type="component" value="Unassembled WGS sequence"/>
</dbReference>
<dbReference type="EMBL" id="BMMK01000035">
    <property type="protein sequence ID" value="GGM75470.1"/>
    <property type="molecule type" value="Genomic_DNA"/>
</dbReference>